<feature type="region of interest" description="Disordered" evidence="7">
    <location>
        <begin position="301"/>
        <end position="350"/>
    </location>
</feature>
<dbReference type="HAMAP" id="MF_00291_B">
    <property type="entry name" value="Ribosomal_uS2_B"/>
    <property type="match status" value="1"/>
</dbReference>
<evidence type="ECO:0000256" key="4">
    <source>
        <dbReference type="ARBA" id="ARBA00035256"/>
    </source>
</evidence>
<evidence type="ECO:0000256" key="7">
    <source>
        <dbReference type="SAM" id="MobiDB-lite"/>
    </source>
</evidence>
<keyword evidence="2 5" id="KW-0689">Ribosomal protein</keyword>
<dbReference type="CDD" id="cd01425">
    <property type="entry name" value="RPS2"/>
    <property type="match status" value="1"/>
</dbReference>
<evidence type="ECO:0000313" key="9">
    <source>
        <dbReference type="Proteomes" id="UP000261764"/>
    </source>
</evidence>
<dbReference type="InterPro" id="IPR023591">
    <property type="entry name" value="Ribosomal_uS2_flav_dom_sf"/>
</dbReference>
<protein>
    <recommendedName>
        <fullName evidence="4 5">Small ribosomal subunit protein uS2</fullName>
    </recommendedName>
</protein>
<dbReference type="Proteomes" id="UP000261764">
    <property type="component" value="Chromosome I"/>
</dbReference>
<feature type="compositionally biased region" description="Polar residues" evidence="7">
    <location>
        <begin position="332"/>
        <end position="342"/>
    </location>
</feature>
<dbReference type="InterPro" id="IPR005706">
    <property type="entry name" value="Ribosomal_uS2_bac/mit/plastid"/>
</dbReference>
<dbReference type="Pfam" id="PF00318">
    <property type="entry name" value="Ribosomal_S2"/>
    <property type="match status" value="1"/>
</dbReference>
<gene>
    <name evidence="5" type="primary">rpsB</name>
    <name evidence="8" type="ORF">MAMA39_07140</name>
</gene>
<evidence type="ECO:0000256" key="5">
    <source>
        <dbReference type="HAMAP-Rule" id="MF_00291"/>
    </source>
</evidence>
<keyword evidence="3 5" id="KW-0687">Ribonucleoprotein</keyword>
<reference evidence="8 9" key="1">
    <citation type="journal article" date="2015" name="Clin. Infect. Dis.">
        <title>Genomic Investigations unmask Mycoplasma amphoriforme, a new respiratory pathogen.</title>
        <authorList>
            <person name="Gillespie S.H."/>
            <person name="Ling C.L."/>
            <person name="Oravcova K."/>
            <person name="Pinheiro M."/>
            <person name="Wells L."/>
            <person name="Bryant J.M."/>
            <person name="McHugh T.D."/>
            <person name="Bebear C."/>
            <person name="Webster D."/>
            <person name="Harris S.R."/>
            <person name="Seth-Smith H.M."/>
            <person name="Thomson N.R."/>
        </authorList>
    </citation>
    <scope>NUCLEOTIDE SEQUENCE [LARGE SCALE GENOMIC DNA]</scope>
    <source>
        <strain evidence="8 9">A39</strain>
    </source>
</reference>
<dbReference type="PROSITE" id="PS00963">
    <property type="entry name" value="RIBOSOMAL_S2_2"/>
    <property type="match status" value="1"/>
</dbReference>
<dbReference type="PANTHER" id="PTHR12534">
    <property type="entry name" value="30S RIBOSOMAL PROTEIN S2 PROKARYOTIC AND ORGANELLAR"/>
    <property type="match status" value="1"/>
</dbReference>
<evidence type="ECO:0000256" key="1">
    <source>
        <dbReference type="ARBA" id="ARBA00006242"/>
    </source>
</evidence>
<dbReference type="GO" id="GO:0003735">
    <property type="term" value="F:structural constituent of ribosome"/>
    <property type="evidence" value="ECO:0007669"/>
    <property type="project" value="InterPro"/>
</dbReference>
<comment type="similarity">
    <text evidence="1 5 6">Belongs to the universal ribosomal protein uS2 family.</text>
</comment>
<dbReference type="Gene3D" id="1.10.287.610">
    <property type="entry name" value="Helix hairpin bin"/>
    <property type="match status" value="1"/>
</dbReference>
<feature type="compositionally biased region" description="Basic residues" evidence="7">
    <location>
        <begin position="316"/>
        <end position="331"/>
    </location>
</feature>
<dbReference type="PRINTS" id="PR00395">
    <property type="entry name" value="RIBOSOMALS2"/>
</dbReference>
<evidence type="ECO:0000313" key="8">
    <source>
        <dbReference type="EMBL" id="CDN40831.1"/>
    </source>
</evidence>
<evidence type="ECO:0000256" key="6">
    <source>
        <dbReference type="RuleBase" id="RU003631"/>
    </source>
</evidence>
<dbReference type="InterPro" id="IPR018130">
    <property type="entry name" value="Ribosomal_uS2_CS"/>
</dbReference>
<dbReference type="AlphaFoldDB" id="A0A292IIR8"/>
<proteinExistence type="inferred from homology"/>
<dbReference type="GO" id="GO:0006412">
    <property type="term" value="P:translation"/>
    <property type="evidence" value="ECO:0007669"/>
    <property type="project" value="UniProtKB-UniRule"/>
</dbReference>
<keyword evidence="9" id="KW-1185">Reference proteome</keyword>
<name>A0A292IIR8_9MOLU</name>
<dbReference type="RefSeq" id="WP_343251461.1">
    <property type="nucleotide sequence ID" value="NZ_HG937516.1"/>
</dbReference>
<dbReference type="PANTHER" id="PTHR12534:SF0">
    <property type="entry name" value="SMALL RIBOSOMAL SUBUNIT PROTEIN US2M"/>
    <property type="match status" value="1"/>
</dbReference>
<feature type="compositionally biased region" description="Polar residues" evidence="7">
    <location>
        <begin position="306"/>
        <end position="315"/>
    </location>
</feature>
<dbReference type="NCBIfam" id="TIGR01011">
    <property type="entry name" value="rpsB_bact"/>
    <property type="match status" value="1"/>
</dbReference>
<sequence>MSQAIINDQQTLETNNVAKNDFSQQNEVTLANSVQSNEQDLDSLQNLTPEKPLVSSSKIMEVGGHIGFSKRRWNPKMKPYIYSKKPGDSRYEVLNIPLMQEKLKLAYDYLMEIARNNGNILFVGTKTKLVQDLIKEIAKRVEINHISQRWLGGTLTNFKTINNSIKQLNNLVEERDNGLGHHTKKEQMLILKKIEKLEKFFGGIKTMKGIPNVLVVDDPIHEKNAVTEARKLNIPVIAIANTNADPKLIDYLVPGNNASIRSITLFMNLFADAVAVAQGKEPLFAYKPDDEIVIAQVTRKEHDQKFSNNRSGQRWHQNRRHHDGHYNHHNRNFSSNQTTQAPSEKPTVDQ</sequence>
<dbReference type="InterPro" id="IPR001865">
    <property type="entry name" value="Ribosomal_uS2"/>
</dbReference>
<evidence type="ECO:0000256" key="3">
    <source>
        <dbReference type="ARBA" id="ARBA00023274"/>
    </source>
</evidence>
<dbReference type="GO" id="GO:0022627">
    <property type="term" value="C:cytosolic small ribosomal subunit"/>
    <property type="evidence" value="ECO:0007669"/>
    <property type="project" value="TreeGrafter"/>
</dbReference>
<dbReference type="EMBL" id="HG937516">
    <property type="protein sequence ID" value="CDN40831.1"/>
    <property type="molecule type" value="Genomic_DNA"/>
</dbReference>
<dbReference type="KEGG" id="mamp:MAMA39_07140"/>
<dbReference type="SUPFAM" id="SSF52313">
    <property type="entry name" value="Ribosomal protein S2"/>
    <property type="match status" value="1"/>
</dbReference>
<organism evidence="8 9">
    <name type="scientific">Mycoplasma amphoriforme A39</name>
    <dbReference type="NCBI Taxonomy" id="572419"/>
    <lineage>
        <taxon>Bacteria</taxon>
        <taxon>Bacillati</taxon>
        <taxon>Mycoplasmatota</taxon>
        <taxon>Mollicutes</taxon>
        <taxon>Mycoplasmataceae</taxon>
        <taxon>Mycoplasma</taxon>
    </lineage>
</organism>
<accession>A0A292IIR8</accession>
<evidence type="ECO:0000256" key="2">
    <source>
        <dbReference type="ARBA" id="ARBA00022980"/>
    </source>
</evidence>
<dbReference type="Gene3D" id="3.40.50.10490">
    <property type="entry name" value="Glucose-6-phosphate isomerase like protein, domain 1"/>
    <property type="match status" value="1"/>
</dbReference>